<dbReference type="GO" id="GO:0003677">
    <property type="term" value="F:DNA binding"/>
    <property type="evidence" value="ECO:0007669"/>
    <property type="project" value="UniProtKB-KW"/>
</dbReference>
<evidence type="ECO:0000313" key="7">
    <source>
        <dbReference type="EMBL" id="CAD5316228.1"/>
    </source>
</evidence>
<dbReference type="Proteomes" id="UP000516314">
    <property type="component" value="Chromosome 1"/>
</dbReference>
<name>A0A7G2E3V8_ARATH</name>
<proteinExistence type="predicted"/>
<organism evidence="7 8">
    <name type="scientific">Arabidopsis thaliana</name>
    <name type="common">Mouse-ear cress</name>
    <dbReference type="NCBI Taxonomy" id="3702"/>
    <lineage>
        <taxon>Eukaryota</taxon>
        <taxon>Viridiplantae</taxon>
        <taxon>Streptophyta</taxon>
        <taxon>Embryophyta</taxon>
        <taxon>Tracheophyta</taxon>
        <taxon>Spermatophyta</taxon>
        <taxon>Magnoliopsida</taxon>
        <taxon>eudicotyledons</taxon>
        <taxon>Gunneridae</taxon>
        <taxon>Pentapetalae</taxon>
        <taxon>rosids</taxon>
        <taxon>malvids</taxon>
        <taxon>Brassicales</taxon>
        <taxon>Brassicaceae</taxon>
        <taxon>Camelineae</taxon>
        <taxon>Arabidopsis</taxon>
    </lineage>
</organism>
<dbReference type="EMBL" id="LR881466">
    <property type="protein sequence ID" value="CAD5316228.1"/>
    <property type="molecule type" value="Genomic_DNA"/>
</dbReference>
<dbReference type="InterPro" id="IPR003441">
    <property type="entry name" value="NAC-dom"/>
</dbReference>
<keyword evidence="4" id="KW-0804">Transcription</keyword>
<gene>
    <name evidence="7" type="ORF">AT9943_LOCUS4558</name>
</gene>
<comment type="subcellular location">
    <subcellularLocation>
        <location evidence="1">Nucleus</location>
    </subcellularLocation>
</comment>
<keyword evidence="5" id="KW-0539">Nucleus</keyword>
<dbReference type="Gene3D" id="2.170.150.80">
    <property type="entry name" value="NAC domain"/>
    <property type="match status" value="1"/>
</dbReference>
<evidence type="ECO:0000313" key="8">
    <source>
        <dbReference type="Proteomes" id="UP000516314"/>
    </source>
</evidence>
<dbReference type="PANTHER" id="PTHR31989">
    <property type="entry name" value="NAC DOMAIN-CONTAINING PROTEIN 82-RELATED"/>
    <property type="match status" value="1"/>
</dbReference>
<keyword evidence="2" id="KW-0805">Transcription regulation</keyword>
<evidence type="ECO:0000256" key="4">
    <source>
        <dbReference type="ARBA" id="ARBA00023163"/>
    </source>
</evidence>
<feature type="domain" description="NAC" evidence="6">
    <location>
        <begin position="2"/>
        <end position="159"/>
    </location>
</feature>
<accession>A0A7G2E3V8</accession>
<keyword evidence="3" id="KW-0238">DNA-binding</keyword>
<evidence type="ECO:0000256" key="5">
    <source>
        <dbReference type="ARBA" id="ARBA00023242"/>
    </source>
</evidence>
<dbReference type="AlphaFoldDB" id="A0A7G2E3V8"/>
<evidence type="ECO:0000256" key="1">
    <source>
        <dbReference type="ARBA" id="ARBA00004123"/>
    </source>
</evidence>
<evidence type="ECO:0000256" key="2">
    <source>
        <dbReference type="ARBA" id="ARBA00023015"/>
    </source>
</evidence>
<dbReference type="GO" id="GO:0006355">
    <property type="term" value="P:regulation of DNA-templated transcription"/>
    <property type="evidence" value="ECO:0007669"/>
    <property type="project" value="InterPro"/>
</dbReference>
<reference evidence="7 8" key="1">
    <citation type="submission" date="2020-09" db="EMBL/GenBank/DDBJ databases">
        <authorList>
            <person name="Ashkenazy H."/>
        </authorList>
    </citation>
    <scope>NUCLEOTIDE SEQUENCE [LARGE SCALE GENOMIC DNA]</scope>
    <source>
        <strain evidence="8">cv. Cdm-0</strain>
    </source>
</reference>
<dbReference type="SUPFAM" id="SSF101941">
    <property type="entry name" value="NAC domain"/>
    <property type="match status" value="1"/>
</dbReference>
<sequence>MQAEEIICRVSDEEIIENYLRPKINGETSSIPRYVVELAEELYTLEPWLLPRQTAPILNPGEWFYFGKRNRKYSNLEGVHCEGSWILQDGCIAVLSKETGEEIGGTTRFRYYYRNKGDKESRLKMSNWFMREYRLYYKSRRVFNGRQVMEPLHCYIVNKYIHDDGIFDICNMGNNYFGNRYRESNSQNTVVDASVDILLQHTLHFADVAFASHLILTHLYIHSLIQSYNISIHT</sequence>
<dbReference type="Pfam" id="PF02365">
    <property type="entry name" value="NAM"/>
    <property type="match status" value="1"/>
</dbReference>
<dbReference type="PROSITE" id="PS51005">
    <property type="entry name" value="NAC"/>
    <property type="match status" value="1"/>
</dbReference>
<dbReference type="GO" id="GO:0005634">
    <property type="term" value="C:nucleus"/>
    <property type="evidence" value="ECO:0007669"/>
    <property type="project" value="UniProtKB-SubCell"/>
</dbReference>
<protein>
    <submittedName>
        <fullName evidence="7">(thale cress) hypothetical protein</fullName>
    </submittedName>
</protein>
<evidence type="ECO:0000259" key="6">
    <source>
        <dbReference type="PROSITE" id="PS51005"/>
    </source>
</evidence>
<evidence type="ECO:0000256" key="3">
    <source>
        <dbReference type="ARBA" id="ARBA00023125"/>
    </source>
</evidence>
<dbReference type="InterPro" id="IPR036093">
    <property type="entry name" value="NAC_dom_sf"/>
</dbReference>